<dbReference type="InterPro" id="IPR016975">
    <property type="entry name" value="Cell_wall_LiaF"/>
</dbReference>
<dbReference type="GO" id="GO:0016020">
    <property type="term" value="C:membrane"/>
    <property type="evidence" value="ECO:0007669"/>
    <property type="project" value="InterPro"/>
</dbReference>
<dbReference type="GeneID" id="56347854"/>
<proteinExistence type="predicted"/>
<dbReference type="NCBIfam" id="NF040535">
    <property type="entry name" value="LiaF_C_term"/>
    <property type="match status" value="1"/>
</dbReference>
<keyword evidence="4" id="KW-1185">Reference proteome</keyword>
<dbReference type="OrthoDB" id="2351415at2"/>
<accession>A0A0J1ILI5</accession>
<name>A0A0J1ILI5_NIACI</name>
<comment type="caution">
    <text evidence="3">The sequence shown here is derived from an EMBL/GenBank/DDBJ whole genome shotgun (WGS) entry which is preliminary data.</text>
</comment>
<protein>
    <submittedName>
        <fullName evidence="3">Cell wall-active antibiotics response protein</fullName>
    </submittedName>
</protein>
<dbReference type="Pfam" id="PF09922">
    <property type="entry name" value="LiaF-like_C"/>
    <property type="match status" value="1"/>
</dbReference>
<dbReference type="PATRIC" id="fig|1397.4.peg.5175"/>
<gene>
    <name evidence="3" type="ORF">ABW02_09520</name>
</gene>
<dbReference type="InterPro" id="IPR047793">
    <property type="entry name" value="LiaF_C"/>
</dbReference>
<sequence>MFKQLKDNYANWFYVVGGFLLLEIFVFNPGLIFSLLVSIGMIYISKKSRQGGAGKILFWIGSLLLIISILNMVTVKIILFTLLAYYLFQLFQKKNNEDIIKPIIKDKETAIQTDEIKIKKKPLFTNSLFSRNTTPDHVYEWDDINIQGGITNTTVDLSYTVLPEGETVIMIRNIVGDVKVYIPYDMDVSIHHSSLFGSYQIFGEAEENIWNQNISIRTAGYDQAETRVKIFTSLITGSLEVKRI</sequence>
<dbReference type="EMBL" id="LDPH01000007">
    <property type="protein sequence ID" value="KLV26773.1"/>
    <property type="molecule type" value="Genomic_DNA"/>
</dbReference>
<keyword evidence="1" id="KW-1133">Transmembrane helix</keyword>
<dbReference type="Proteomes" id="UP000036045">
    <property type="component" value="Unassembled WGS sequence"/>
</dbReference>
<keyword evidence="1" id="KW-0472">Membrane</keyword>
<organism evidence="3 4">
    <name type="scientific">Niallia circulans</name>
    <name type="common">Bacillus circulans</name>
    <dbReference type="NCBI Taxonomy" id="1397"/>
    <lineage>
        <taxon>Bacteria</taxon>
        <taxon>Bacillati</taxon>
        <taxon>Bacillota</taxon>
        <taxon>Bacilli</taxon>
        <taxon>Bacillales</taxon>
        <taxon>Bacillaceae</taxon>
        <taxon>Niallia</taxon>
    </lineage>
</organism>
<feature type="transmembrane region" description="Helical" evidence="1">
    <location>
        <begin position="12"/>
        <end position="44"/>
    </location>
</feature>
<feature type="transmembrane region" description="Helical" evidence="1">
    <location>
        <begin position="56"/>
        <end position="88"/>
    </location>
</feature>
<dbReference type="PIRSF" id="PIRSF031509">
    <property type="entry name" value="Cell_wall_LiaF/YvqF"/>
    <property type="match status" value="1"/>
</dbReference>
<evidence type="ECO:0000313" key="3">
    <source>
        <dbReference type="EMBL" id="KLV26773.1"/>
    </source>
</evidence>
<keyword evidence="1" id="KW-0812">Transmembrane</keyword>
<evidence type="ECO:0000259" key="2">
    <source>
        <dbReference type="Pfam" id="PF09922"/>
    </source>
</evidence>
<dbReference type="InterPro" id="IPR024425">
    <property type="entry name" value="LiaF-like_C"/>
</dbReference>
<dbReference type="AlphaFoldDB" id="A0A0J1ILI5"/>
<evidence type="ECO:0000313" key="4">
    <source>
        <dbReference type="Proteomes" id="UP000036045"/>
    </source>
</evidence>
<feature type="domain" description="Cell wall-active antibiotics response LiaF-like C-terminal" evidence="2">
    <location>
        <begin position="129"/>
        <end position="241"/>
    </location>
</feature>
<reference evidence="3 4" key="1">
    <citation type="submission" date="2015-05" db="EMBL/GenBank/DDBJ databases">
        <title>Whole genome sequence and identification of bacterial endophytes from Costus igneus.</title>
        <authorList>
            <person name="Lee Y.P."/>
            <person name="Gan H.M."/>
            <person name="Eng W."/>
            <person name="Wheatley M.S."/>
            <person name="Caraballo A."/>
            <person name="Polter S."/>
            <person name="Savka M.A."/>
            <person name="Hudson A.O."/>
        </authorList>
    </citation>
    <scope>NUCLEOTIDE SEQUENCE [LARGE SCALE GENOMIC DNA]</scope>
    <source>
        <strain evidence="3 4">RIT379</strain>
    </source>
</reference>
<evidence type="ECO:0000256" key="1">
    <source>
        <dbReference type="SAM" id="Phobius"/>
    </source>
</evidence>
<dbReference type="RefSeq" id="WP_047941748.1">
    <property type="nucleotide sequence ID" value="NZ_CP053989.1"/>
</dbReference>